<proteinExistence type="predicted"/>
<protein>
    <submittedName>
        <fullName evidence="1">Uncharacterized protein</fullName>
    </submittedName>
</protein>
<dbReference type="EMBL" id="JANBUN010000758">
    <property type="protein sequence ID" value="KAJ2801517.1"/>
    <property type="molecule type" value="Genomic_DNA"/>
</dbReference>
<gene>
    <name evidence="1" type="ORF">H4R21_002770</name>
</gene>
<sequence length="415" mass="47058">MVIGDDFLWASRQDGIIVDKTLVCKALLESPDKAVRICLPRCFGKTFNLSIIAQFFNPVTVNYRFGDTGKPDLDVARKQRRQLFCGSLLEQHHPDFVEKHFASTPVIHIDFKAATVWVKVYAAPELLKDCARAKYKALEDAYSRAGTCLRGKIYSNCSGCGILAYRLFKELSRFLVAQHGGKYIILVDEYDQPLEAALWKEWQADADNAYLGFLKKMFKDNDDLAKGLLVGDHEFKLSDRGSDQRIAKELSLTTGRYRGGDAKTADTGDEGPGPLAALFAFTKEDVTELTRRTRQVSKRACSHSQEDIMDIIESWYGGYDFGFPTKRYNPWSVLKFLRRLIGRSTCPSGRTDLSSTDEVVTHLLHLGYLTMSPGNGVRIPNREARGVWNKSNYYTVFDNEFDDEFDDECDDEYDD</sequence>
<dbReference type="Proteomes" id="UP001140087">
    <property type="component" value="Unassembled WGS sequence"/>
</dbReference>
<accession>A0ACC1L5R1</accession>
<comment type="caution">
    <text evidence="1">The sequence shown here is derived from an EMBL/GenBank/DDBJ whole genome shotgun (WGS) entry which is preliminary data.</text>
</comment>
<reference evidence="1" key="1">
    <citation type="submission" date="2022-07" db="EMBL/GenBank/DDBJ databases">
        <title>Phylogenomic reconstructions and comparative analyses of Kickxellomycotina fungi.</title>
        <authorList>
            <person name="Reynolds N.K."/>
            <person name="Stajich J.E."/>
            <person name="Barry K."/>
            <person name="Grigoriev I.V."/>
            <person name="Crous P."/>
            <person name="Smith M.E."/>
        </authorList>
    </citation>
    <scope>NUCLEOTIDE SEQUENCE</scope>
    <source>
        <strain evidence="1">BCRC 34780</strain>
    </source>
</reference>
<name>A0ACC1L5R1_9FUNG</name>
<evidence type="ECO:0000313" key="2">
    <source>
        <dbReference type="Proteomes" id="UP001140087"/>
    </source>
</evidence>
<keyword evidence="2" id="KW-1185">Reference proteome</keyword>
<organism evidence="1 2">
    <name type="scientific">Coemansia helicoidea</name>
    <dbReference type="NCBI Taxonomy" id="1286919"/>
    <lineage>
        <taxon>Eukaryota</taxon>
        <taxon>Fungi</taxon>
        <taxon>Fungi incertae sedis</taxon>
        <taxon>Zoopagomycota</taxon>
        <taxon>Kickxellomycotina</taxon>
        <taxon>Kickxellomycetes</taxon>
        <taxon>Kickxellales</taxon>
        <taxon>Kickxellaceae</taxon>
        <taxon>Coemansia</taxon>
    </lineage>
</organism>
<evidence type="ECO:0000313" key="1">
    <source>
        <dbReference type="EMBL" id="KAJ2801517.1"/>
    </source>
</evidence>